<keyword evidence="5" id="KW-1185">Reference proteome</keyword>
<organism evidence="4 5">
    <name type="scientific">Phomopsis amygdali</name>
    <name type="common">Fusicoccum amygdali</name>
    <dbReference type="NCBI Taxonomy" id="1214568"/>
    <lineage>
        <taxon>Eukaryota</taxon>
        <taxon>Fungi</taxon>
        <taxon>Dikarya</taxon>
        <taxon>Ascomycota</taxon>
        <taxon>Pezizomycotina</taxon>
        <taxon>Sordariomycetes</taxon>
        <taxon>Sordariomycetidae</taxon>
        <taxon>Diaporthales</taxon>
        <taxon>Diaporthaceae</taxon>
        <taxon>Diaporthe</taxon>
    </lineage>
</organism>
<reference evidence="4" key="1">
    <citation type="submission" date="2023-06" db="EMBL/GenBank/DDBJ databases">
        <authorList>
            <person name="Noh H."/>
        </authorList>
    </citation>
    <scope>NUCLEOTIDE SEQUENCE</scope>
    <source>
        <strain evidence="4">DUCC20226</strain>
    </source>
</reference>
<feature type="transmembrane region" description="Helical" evidence="2">
    <location>
        <begin position="303"/>
        <end position="320"/>
    </location>
</feature>
<proteinExistence type="predicted"/>
<comment type="caution">
    <text evidence="4">The sequence shown here is derived from an EMBL/GenBank/DDBJ whole genome shotgun (WGS) entry which is preliminary data.</text>
</comment>
<keyword evidence="2" id="KW-0472">Membrane</keyword>
<keyword evidence="2" id="KW-1133">Transmembrane helix</keyword>
<protein>
    <recommendedName>
        <fullName evidence="3">DUF6594 domain-containing protein</fullName>
    </recommendedName>
</protein>
<accession>A0AAD9W0B1</accession>
<feature type="domain" description="DUF6594" evidence="3">
    <location>
        <begin position="71"/>
        <end position="315"/>
    </location>
</feature>
<keyword evidence="2" id="KW-0812">Transmembrane</keyword>
<evidence type="ECO:0000256" key="2">
    <source>
        <dbReference type="SAM" id="Phobius"/>
    </source>
</evidence>
<evidence type="ECO:0000313" key="4">
    <source>
        <dbReference type="EMBL" id="KAK2602735.1"/>
    </source>
</evidence>
<feature type="transmembrane region" description="Helical" evidence="2">
    <location>
        <begin position="249"/>
        <end position="272"/>
    </location>
</feature>
<feature type="transmembrane region" description="Helical" evidence="2">
    <location>
        <begin position="279"/>
        <end position="297"/>
    </location>
</feature>
<dbReference type="Pfam" id="PF20237">
    <property type="entry name" value="DUF6594"/>
    <property type="match status" value="1"/>
</dbReference>
<sequence>MSSGFVEESELERGIKTSQVPPVVAEAVIPEHGQTSIGRESEDKSATISTSAVDEDDIDAVHDTGQIGLARLKSFDSRFDFYPAFSTGRSLVLDSLAGQIFRIMKKMDAYRKKIKAEHHVEPCDLGWGERRHKRWEKLTVKLWKKIKEYDAASINAKTVNEYERPGKDAIEKLKFWLDKKLNAQRHMYNDQDVDDFRMLGPKRGPIKKLVHETLPTSKLARFLLRPFRARSSKAEHFESVEYGEKTLNWIGTVAFLLCACVLFVIPLALTVYFEENITVKVSLILVMCLLVTILALATEQDEGRRLLLLFAYVAIVCTLLS</sequence>
<evidence type="ECO:0000259" key="3">
    <source>
        <dbReference type="Pfam" id="PF20237"/>
    </source>
</evidence>
<dbReference type="AlphaFoldDB" id="A0AAD9W0B1"/>
<dbReference type="Proteomes" id="UP001265746">
    <property type="component" value="Unassembled WGS sequence"/>
</dbReference>
<dbReference type="EMBL" id="JAUJFL010000005">
    <property type="protein sequence ID" value="KAK2602735.1"/>
    <property type="molecule type" value="Genomic_DNA"/>
</dbReference>
<feature type="region of interest" description="Disordered" evidence="1">
    <location>
        <begin position="29"/>
        <end position="51"/>
    </location>
</feature>
<dbReference type="InterPro" id="IPR046529">
    <property type="entry name" value="DUF6594"/>
</dbReference>
<evidence type="ECO:0000256" key="1">
    <source>
        <dbReference type="SAM" id="MobiDB-lite"/>
    </source>
</evidence>
<name>A0AAD9W0B1_PHOAM</name>
<evidence type="ECO:0000313" key="5">
    <source>
        <dbReference type="Proteomes" id="UP001265746"/>
    </source>
</evidence>
<gene>
    <name evidence="4" type="ORF">N8I77_009243</name>
</gene>